<dbReference type="OrthoDB" id="891532at2"/>
<dbReference type="Proteomes" id="UP000298656">
    <property type="component" value="Chromosome 1"/>
</dbReference>
<name>A0A4P8IN64_9BURK</name>
<dbReference type="GO" id="GO:0061504">
    <property type="term" value="P:cyclic threonylcarbamoyladenosine biosynthetic process"/>
    <property type="evidence" value="ECO:0007669"/>
    <property type="project" value="TreeGrafter"/>
</dbReference>
<dbReference type="PANTHER" id="PTHR43267">
    <property type="entry name" value="TRNA THREONYLCARBAMOYLADENOSINE DEHYDRATASE"/>
    <property type="match status" value="1"/>
</dbReference>
<organism evidence="2 3">
    <name type="scientific">Trinickia violacea</name>
    <dbReference type="NCBI Taxonomy" id="2571746"/>
    <lineage>
        <taxon>Bacteria</taxon>
        <taxon>Pseudomonadati</taxon>
        <taxon>Pseudomonadota</taxon>
        <taxon>Betaproteobacteria</taxon>
        <taxon>Burkholderiales</taxon>
        <taxon>Burkholderiaceae</taxon>
        <taxon>Trinickia</taxon>
    </lineage>
</organism>
<dbReference type="InterPro" id="IPR035985">
    <property type="entry name" value="Ubiquitin-activating_enz"/>
</dbReference>
<gene>
    <name evidence="2" type="ORF">FAZ95_03460</name>
</gene>
<evidence type="ECO:0000313" key="2">
    <source>
        <dbReference type="EMBL" id="QCP48323.1"/>
    </source>
</evidence>
<dbReference type="Pfam" id="PF00899">
    <property type="entry name" value="ThiF"/>
    <property type="match status" value="1"/>
</dbReference>
<accession>A0A4P8IN64</accession>
<protein>
    <recommendedName>
        <fullName evidence="1">THIF-type NAD/FAD binding fold domain-containing protein</fullName>
    </recommendedName>
</protein>
<dbReference type="InterPro" id="IPR000594">
    <property type="entry name" value="ThiF_NAD_FAD-bd"/>
</dbReference>
<dbReference type="CDD" id="cd01483">
    <property type="entry name" value="E1_enzyme_family"/>
    <property type="match status" value="1"/>
</dbReference>
<dbReference type="SUPFAM" id="SSF69572">
    <property type="entry name" value="Activating enzymes of the ubiquitin-like proteins"/>
    <property type="match status" value="1"/>
</dbReference>
<dbReference type="EMBL" id="CP040077">
    <property type="protein sequence ID" value="QCP48323.1"/>
    <property type="molecule type" value="Genomic_DNA"/>
</dbReference>
<evidence type="ECO:0000259" key="1">
    <source>
        <dbReference type="Pfam" id="PF00899"/>
    </source>
</evidence>
<dbReference type="KEGG" id="tvl:FAZ95_03460"/>
<dbReference type="AlphaFoldDB" id="A0A4P8IN64"/>
<feature type="domain" description="THIF-type NAD/FAD binding fold" evidence="1">
    <location>
        <begin position="332"/>
        <end position="457"/>
    </location>
</feature>
<evidence type="ECO:0000313" key="3">
    <source>
        <dbReference type="Proteomes" id="UP000298656"/>
    </source>
</evidence>
<keyword evidence="3" id="KW-1185">Reference proteome</keyword>
<dbReference type="InterPro" id="IPR045886">
    <property type="entry name" value="ThiF/MoeB/HesA"/>
</dbReference>
<sequence length="596" mass="65743">MPDSAMAMVVTEGVLSPTFETLVGRWPGTSELTEPALARLYPNRGFTLGWRIPAAELGLPEPLIVALEREGAFRVPRIAVERRPEPCEMPHLEGDGVFCLLPSSTPIRLPVTGELAVYLVEEAVKVYSDALTGANRKDYLDEFGTYWTLDCAEGRGVYVWLRDFVQTRTVYTVNVAKSVMVADSTEGVEDWMKKLGRPVRRQSVRKATFVRLKEPLYPEDYPSNSAELLRLLFRRCPEAVEMVLTSVRLGEDVVVVWCFEHDGQPVMGATITQVQHQFPHPPNRGQAFLSGRNRVRVPANVLTNRLSQARFPSKRASVVRVDSDFLVRRTAGEAVDAVKNLNVVVVGCGALGATVAMLLAQAGVRKMTLIDGDALTYQNVGRHILGAHYIGRNKAEALRDEIIARYVDYSILALASKWQLARESNARLFEKADLVISATGDWISEAELNALLEEAEVPPTIFAWLERYGVAGHATFVSADASLQWALNEYGEAIYQVAKVTGDTPREAACGAFYQPFSAAASAEVAAMTVSLAIATATSEVTTGQTWTWIGQYENLLKTGAEIKPFWRPLVFDGPGFQKVYRHQLVPPSNEAVSPQ</sequence>
<proteinExistence type="predicted"/>
<dbReference type="GO" id="GO:0061503">
    <property type="term" value="F:tRNA threonylcarbamoyladenosine dehydratase"/>
    <property type="evidence" value="ECO:0007669"/>
    <property type="project" value="TreeGrafter"/>
</dbReference>
<dbReference type="Gene3D" id="3.40.50.720">
    <property type="entry name" value="NAD(P)-binding Rossmann-like Domain"/>
    <property type="match status" value="1"/>
</dbReference>
<dbReference type="PANTHER" id="PTHR43267:SF1">
    <property type="entry name" value="TRNA THREONYLCARBAMOYLADENOSINE DEHYDRATASE"/>
    <property type="match status" value="1"/>
</dbReference>
<reference evidence="2 3" key="1">
    <citation type="submission" date="2019-05" db="EMBL/GenBank/DDBJ databases">
        <title>Burkholderia sp. DHOD12, isolated from subtropical forest soil.</title>
        <authorList>
            <person name="Gao Z.-H."/>
            <person name="Qiu L.-H."/>
        </authorList>
    </citation>
    <scope>NUCLEOTIDE SEQUENCE [LARGE SCALE GENOMIC DNA]</scope>
    <source>
        <strain evidence="2 3">DHOD12</strain>
    </source>
</reference>
<dbReference type="GO" id="GO:0008641">
    <property type="term" value="F:ubiquitin-like modifier activating enzyme activity"/>
    <property type="evidence" value="ECO:0007669"/>
    <property type="project" value="InterPro"/>
</dbReference>